<accession>A0A3P8M0K2</accession>
<proteinExistence type="predicted"/>
<gene>
    <name evidence="1" type="primary">barA_2</name>
    <name evidence="1" type="ORF">NCTC13098_01382</name>
</gene>
<keyword evidence="1" id="KW-0808">Transferase</keyword>
<dbReference type="EMBL" id="LR131271">
    <property type="protein sequence ID" value="VDR25076.1"/>
    <property type="molecule type" value="Genomic_DNA"/>
</dbReference>
<evidence type="ECO:0000313" key="1">
    <source>
        <dbReference type="EMBL" id="VDR25076.1"/>
    </source>
</evidence>
<protein>
    <submittedName>
        <fullName evidence="1">Signal transduction histidine-protein kinase BarA</fullName>
        <ecNumber evidence="1">2.7.13.3</ecNumber>
    </submittedName>
</protein>
<dbReference type="SUPFAM" id="SSF47226">
    <property type="entry name" value="Histidine-containing phosphotransfer domain, HPT domain"/>
    <property type="match status" value="1"/>
</dbReference>
<dbReference type="AlphaFoldDB" id="A0A3P8M0K2"/>
<reference evidence="1 2" key="1">
    <citation type="submission" date="2018-12" db="EMBL/GenBank/DDBJ databases">
        <authorList>
            <consortium name="Pathogen Informatics"/>
        </authorList>
    </citation>
    <scope>NUCLEOTIDE SEQUENCE [LARGE SCALE GENOMIC DNA]</scope>
    <source>
        <strain evidence="1 2">NCTC13098</strain>
    </source>
</reference>
<dbReference type="GO" id="GO:0004673">
    <property type="term" value="F:protein histidine kinase activity"/>
    <property type="evidence" value="ECO:0007669"/>
    <property type="project" value="UniProtKB-EC"/>
</dbReference>
<dbReference type="Gene3D" id="1.20.120.160">
    <property type="entry name" value="HPT domain"/>
    <property type="match status" value="1"/>
</dbReference>
<organism evidence="1 2">
    <name type="scientific">Raoultella terrigena</name>
    <name type="common">Klebsiella terrigena</name>
    <dbReference type="NCBI Taxonomy" id="577"/>
    <lineage>
        <taxon>Bacteria</taxon>
        <taxon>Pseudomonadati</taxon>
        <taxon>Pseudomonadota</taxon>
        <taxon>Gammaproteobacteria</taxon>
        <taxon>Enterobacterales</taxon>
        <taxon>Enterobacteriaceae</taxon>
        <taxon>Klebsiella/Raoultella group</taxon>
        <taxon>Raoultella</taxon>
    </lineage>
</organism>
<evidence type="ECO:0000313" key="2">
    <source>
        <dbReference type="Proteomes" id="UP000274346"/>
    </source>
</evidence>
<sequence length="95" mass="10774">MNDYLAKPIEEEKLHSLLLRYQPGMHARRPLAAEVVEPPVDHNVTLSWQLALRQAAMKPDLAREMLQMLIAFMPEVRNKVERAAGGRGAGRACWI</sequence>
<name>A0A3P8M0K2_RAOTE</name>
<dbReference type="InterPro" id="IPR036641">
    <property type="entry name" value="HPT_dom_sf"/>
</dbReference>
<dbReference type="Proteomes" id="UP000274346">
    <property type="component" value="Chromosome"/>
</dbReference>
<dbReference type="EC" id="2.7.13.3" evidence="1"/>
<dbReference type="GO" id="GO:0000160">
    <property type="term" value="P:phosphorelay signal transduction system"/>
    <property type="evidence" value="ECO:0007669"/>
    <property type="project" value="InterPro"/>
</dbReference>
<keyword evidence="1" id="KW-0418">Kinase</keyword>
<dbReference type="KEGG" id="rtg:NCTC13098_01382"/>